<evidence type="ECO:0000256" key="1">
    <source>
        <dbReference type="SAM" id="Coils"/>
    </source>
</evidence>
<feature type="compositionally biased region" description="Basic residues" evidence="2">
    <location>
        <begin position="217"/>
        <end position="234"/>
    </location>
</feature>
<feature type="compositionally biased region" description="Basic and acidic residues" evidence="2">
    <location>
        <begin position="191"/>
        <end position="216"/>
    </location>
</feature>
<protein>
    <submittedName>
        <fullName evidence="3">Uncharacterized protein AlNc14C325G10629</fullName>
    </submittedName>
</protein>
<dbReference type="PANTHER" id="PTHR31684:SF2">
    <property type="entry name" value="COILED-COIL DOMAIN-CONTAINING PROTEIN 43"/>
    <property type="match status" value="1"/>
</dbReference>
<organism evidence="3">
    <name type="scientific">Albugo laibachii Nc14</name>
    <dbReference type="NCBI Taxonomy" id="890382"/>
    <lineage>
        <taxon>Eukaryota</taxon>
        <taxon>Sar</taxon>
        <taxon>Stramenopiles</taxon>
        <taxon>Oomycota</taxon>
        <taxon>Peronosporomycetes</taxon>
        <taxon>Albuginales</taxon>
        <taxon>Albuginaceae</taxon>
        <taxon>Albugo</taxon>
    </lineage>
</organism>
<sequence length="234" mass="27026">MNQSDALDDWIRTRVSALLLDEDVYTEYVKGMLQDEDSDISARVRNACDFLSSASAGVVSEEEQMKLLNAAEMEAQVEEIVAITQKLLEEKEASRIAEIELQQTRLYEHEKRAAQLARAKEQEELNTRQKMHPDELARKDFLIREYGFSALAEFDEDGNITKIDEKDKTDAMDAVEKNTNKLRVHQAQAGIREKMKSEHAKKVAREKELLEKDRLRKEKAKRKTQKREKQRGCG</sequence>
<evidence type="ECO:0000256" key="2">
    <source>
        <dbReference type="SAM" id="MobiDB-lite"/>
    </source>
</evidence>
<dbReference type="AlphaFoldDB" id="F0WWL7"/>
<name>F0WWL7_9STRA</name>
<keyword evidence="1" id="KW-0175">Coiled coil</keyword>
<reference evidence="3" key="1">
    <citation type="journal article" date="2011" name="PLoS Biol.">
        <title>Gene gain and loss during evolution of obligate parasitism in the white rust pathogen of Arabidopsis thaliana.</title>
        <authorList>
            <person name="Kemen E."/>
            <person name="Gardiner A."/>
            <person name="Schultz-Larsen T."/>
            <person name="Kemen A.C."/>
            <person name="Balmuth A.L."/>
            <person name="Robert-Seilaniantz A."/>
            <person name="Bailey K."/>
            <person name="Holub E."/>
            <person name="Studholme D.J."/>
            <person name="Maclean D."/>
            <person name="Jones J.D."/>
        </authorList>
    </citation>
    <scope>NUCLEOTIDE SEQUENCE</scope>
</reference>
<gene>
    <name evidence="3" type="primary">AlNc14C325G10629</name>
    <name evidence="3" type="ORF">ALNC14_119850</name>
</gene>
<feature type="region of interest" description="Disordered" evidence="2">
    <location>
        <begin position="189"/>
        <end position="234"/>
    </location>
</feature>
<dbReference type="EMBL" id="FR824370">
    <property type="protein sequence ID" value="CCA25841.1"/>
    <property type="molecule type" value="Genomic_DNA"/>
</dbReference>
<dbReference type="InterPro" id="IPR037666">
    <property type="entry name" value="CCDC43"/>
</dbReference>
<evidence type="ECO:0000313" key="3">
    <source>
        <dbReference type="EMBL" id="CCA25841.1"/>
    </source>
</evidence>
<accession>F0WWL7</accession>
<feature type="coiled-coil region" evidence="1">
    <location>
        <begin position="70"/>
        <end position="126"/>
    </location>
</feature>
<dbReference type="PANTHER" id="PTHR31684">
    <property type="entry name" value="COILED-COIL DOMAIN-CONTAINING PROTEIN 43"/>
    <property type="match status" value="1"/>
</dbReference>
<dbReference type="HOGENOM" id="CLU_1186822_0_0_1"/>
<proteinExistence type="predicted"/>
<reference evidence="3" key="2">
    <citation type="submission" date="2011-02" db="EMBL/GenBank/DDBJ databases">
        <authorList>
            <person name="MacLean D."/>
        </authorList>
    </citation>
    <scope>NUCLEOTIDE SEQUENCE</scope>
</reference>